<dbReference type="InterPro" id="IPR051786">
    <property type="entry name" value="ASN_synthetase/amidase"/>
</dbReference>
<dbReference type="RefSeq" id="WP_155440491.1">
    <property type="nucleotide sequence ID" value="NZ_WNLA01000013.1"/>
</dbReference>
<dbReference type="Gene3D" id="3.40.50.620">
    <property type="entry name" value="HUPs"/>
    <property type="match status" value="1"/>
</dbReference>
<dbReference type="EC" id="6.3.5.4" evidence="2"/>
<dbReference type="InterPro" id="IPR014729">
    <property type="entry name" value="Rossmann-like_a/b/a_fold"/>
</dbReference>
<protein>
    <recommendedName>
        <fullName evidence="2">asparagine synthase (glutamine-hydrolyzing)</fullName>
        <ecNumber evidence="2">6.3.5.4</ecNumber>
    </recommendedName>
</protein>
<evidence type="ECO:0000256" key="2">
    <source>
        <dbReference type="ARBA" id="ARBA00012737"/>
    </source>
</evidence>
<dbReference type="SUPFAM" id="SSF56235">
    <property type="entry name" value="N-terminal nucleophile aminohydrolases (Ntn hydrolases)"/>
    <property type="match status" value="1"/>
</dbReference>
<reference evidence="5 6" key="1">
    <citation type="submission" date="2019-11" db="EMBL/GenBank/DDBJ databases">
        <title>Type strains purchased from KCTC, JCM and DSMZ.</title>
        <authorList>
            <person name="Lu H."/>
        </authorList>
    </citation>
    <scope>NUCLEOTIDE SEQUENCE [LARGE SCALE GENOMIC DNA]</scope>
    <source>
        <strain evidence="5 6">KCTC 42409</strain>
    </source>
</reference>
<evidence type="ECO:0000313" key="6">
    <source>
        <dbReference type="Proteomes" id="UP000484015"/>
    </source>
</evidence>
<accession>A0A6L6Q4T5</accession>
<dbReference type="PANTHER" id="PTHR43284">
    <property type="entry name" value="ASPARAGINE SYNTHETASE (GLUTAMINE-HYDROLYZING)"/>
    <property type="match status" value="1"/>
</dbReference>
<keyword evidence="6" id="KW-1185">Reference proteome</keyword>
<evidence type="ECO:0000259" key="4">
    <source>
        <dbReference type="Pfam" id="PF13537"/>
    </source>
</evidence>
<comment type="catalytic activity">
    <reaction evidence="3">
        <text>L-aspartate + L-glutamine + ATP + H2O = L-asparagine + L-glutamate + AMP + diphosphate + H(+)</text>
        <dbReference type="Rhea" id="RHEA:12228"/>
        <dbReference type="ChEBI" id="CHEBI:15377"/>
        <dbReference type="ChEBI" id="CHEBI:15378"/>
        <dbReference type="ChEBI" id="CHEBI:29985"/>
        <dbReference type="ChEBI" id="CHEBI:29991"/>
        <dbReference type="ChEBI" id="CHEBI:30616"/>
        <dbReference type="ChEBI" id="CHEBI:33019"/>
        <dbReference type="ChEBI" id="CHEBI:58048"/>
        <dbReference type="ChEBI" id="CHEBI:58359"/>
        <dbReference type="ChEBI" id="CHEBI:456215"/>
        <dbReference type="EC" id="6.3.5.4"/>
    </reaction>
</comment>
<comment type="pathway">
    <text evidence="1">Amino-acid biosynthesis; L-asparagine biosynthesis; L-asparagine from L-aspartate (L-Gln route): step 1/1.</text>
</comment>
<dbReference type="Pfam" id="PF13537">
    <property type="entry name" value="GATase_7"/>
    <property type="match status" value="1"/>
</dbReference>
<evidence type="ECO:0000313" key="5">
    <source>
        <dbReference type="EMBL" id="MTW04142.1"/>
    </source>
</evidence>
<dbReference type="PANTHER" id="PTHR43284:SF1">
    <property type="entry name" value="ASPARAGINE SYNTHETASE"/>
    <property type="match status" value="1"/>
</dbReference>
<organism evidence="5 6">
    <name type="scientific">Pseudoduganella ginsengisoli</name>
    <dbReference type="NCBI Taxonomy" id="1462440"/>
    <lineage>
        <taxon>Bacteria</taxon>
        <taxon>Pseudomonadati</taxon>
        <taxon>Pseudomonadota</taxon>
        <taxon>Betaproteobacteria</taxon>
        <taxon>Burkholderiales</taxon>
        <taxon>Oxalobacteraceae</taxon>
        <taxon>Telluria group</taxon>
        <taxon>Pseudoduganella</taxon>
    </lineage>
</organism>
<dbReference type="SUPFAM" id="SSF52402">
    <property type="entry name" value="Adenine nucleotide alpha hydrolases-like"/>
    <property type="match status" value="1"/>
</dbReference>
<evidence type="ECO:0000256" key="3">
    <source>
        <dbReference type="ARBA" id="ARBA00048741"/>
    </source>
</evidence>
<dbReference type="GO" id="GO:0004066">
    <property type="term" value="F:asparagine synthase (glutamine-hydrolyzing) activity"/>
    <property type="evidence" value="ECO:0007669"/>
    <property type="project" value="UniProtKB-EC"/>
</dbReference>
<proteinExistence type="predicted"/>
<comment type="caution">
    <text evidence="5">The sequence shown here is derived from an EMBL/GenBank/DDBJ whole genome shotgun (WGS) entry which is preliminary data.</text>
</comment>
<dbReference type="InterPro" id="IPR029055">
    <property type="entry name" value="Ntn_hydrolases_N"/>
</dbReference>
<feature type="domain" description="Glutamine amidotransferase type-2" evidence="4">
    <location>
        <begin position="51"/>
        <end position="102"/>
    </location>
</feature>
<sequence length="569" mass="64437">MNEEAVISFKGNFEVILLDGAGDFTLCPSVDDACRSYLAGTYCEDIDPDSVGSEELSSLFGQFVFLKYESNFRRVTIVTDRFGLFPLYIWRNDERIVLSSDFFVLARHYGSKSAMNWGALSDILAFNVPLNERTTLSDINVIPGASEVIIDLDTLEVCSRKLWNPAQFLLNPTLNFEEVKERLVEKFLEGIKLATAKFPVANVTLSGGADSRCLMAASLRIGKPTVAYSTGVPGSRALEYASEMAALCGVQSVCKPLDDNFVDEFELLMQGCCNSSQGMSFSSELEAMWLSQVVEPHGVLLHGAFAELYKIQKMHSYAYSIEFRTLKGRAVVELLWRRFKERYEQRRSCFAPACQAGLGHEAYKNLAGKISFYQQLVDTPGVLQLLYIEEFIGKVVKASWNMWRKRTTVMFPFAYPPLIDLILQVRTTDKIGNDFVVYLLRKTNRILAEYPDSNTGVKLGATWARREAVHVIDYVTKRLFHPKRAFEHQDFSHWLSRTPADLETVFRRYQEKRPVFDMEAIGVLMGKSRVGDDMASRTLFVLWAWILFDEKMASCKGDFKATECGKGEL</sequence>
<dbReference type="AlphaFoldDB" id="A0A6L6Q4T5"/>
<gene>
    <name evidence="5" type="ORF">GM668_18840</name>
</gene>
<dbReference type="Proteomes" id="UP000484015">
    <property type="component" value="Unassembled WGS sequence"/>
</dbReference>
<evidence type="ECO:0000256" key="1">
    <source>
        <dbReference type="ARBA" id="ARBA00005187"/>
    </source>
</evidence>
<name>A0A6L6Q4T5_9BURK</name>
<dbReference type="EMBL" id="WNLA01000013">
    <property type="protein sequence ID" value="MTW04142.1"/>
    <property type="molecule type" value="Genomic_DNA"/>
</dbReference>
<dbReference type="InterPro" id="IPR017932">
    <property type="entry name" value="GATase_2_dom"/>
</dbReference>
<dbReference type="GO" id="GO:0005829">
    <property type="term" value="C:cytosol"/>
    <property type="evidence" value="ECO:0007669"/>
    <property type="project" value="TreeGrafter"/>
</dbReference>
<dbReference type="OrthoDB" id="8766270at2"/>
<dbReference type="Gene3D" id="3.60.20.10">
    <property type="entry name" value="Glutamine Phosphoribosylpyrophosphate, subunit 1, domain 1"/>
    <property type="match status" value="1"/>
</dbReference>